<reference evidence="1 2" key="1">
    <citation type="journal article" date="2018" name="G3 (Bethesda)">
        <title>A High-Quality Reference Genome for the Invasive Mosquitofish Gambusia affinis Using a Chicago Library.</title>
        <authorList>
            <person name="Hoffberg S.L."/>
            <person name="Troendle N.J."/>
            <person name="Glenn T.C."/>
            <person name="Mahmud O."/>
            <person name="Louha S."/>
            <person name="Chalopin D."/>
            <person name="Bennetzen J.L."/>
            <person name="Mauricio R."/>
        </authorList>
    </citation>
    <scope>NUCLEOTIDE SEQUENCE [LARGE SCALE GENOMIC DNA]</scope>
    <source>
        <strain evidence="1">NE01/NJP1002.9</strain>
        <tissue evidence="1">Muscle</tissue>
    </source>
</reference>
<accession>A0A315VBK8</accession>
<gene>
    <name evidence="1" type="ORF">CCH79_00011582</name>
</gene>
<dbReference type="Proteomes" id="UP000250572">
    <property type="component" value="Unassembled WGS sequence"/>
</dbReference>
<keyword evidence="2" id="KW-1185">Reference proteome</keyword>
<dbReference type="AlphaFoldDB" id="A0A315VBK8"/>
<comment type="caution">
    <text evidence="1">The sequence shown here is derived from an EMBL/GenBank/DDBJ whole genome shotgun (WGS) entry which is preliminary data.</text>
</comment>
<evidence type="ECO:0000313" key="1">
    <source>
        <dbReference type="EMBL" id="PWA20602.1"/>
    </source>
</evidence>
<sequence>MMTRSLGSISVNHIRFLCTMVTTSPVALWSMKTGLCLQFTAIL</sequence>
<protein>
    <submittedName>
        <fullName evidence="1">Uncharacterized protein</fullName>
    </submittedName>
</protein>
<proteinExistence type="predicted"/>
<evidence type="ECO:0000313" key="2">
    <source>
        <dbReference type="Proteomes" id="UP000250572"/>
    </source>
</evidence>
<organism evidence="1 2">
    <name type="scientific">Gambusia affinis</name>
    <name type="common">Western mosquitofish</name>
    <name type="synonym">Heterandria affinis</name>
    <dbReference type="NCBI Taxonomy" id="33528"/>
    <lineage>
        <taxon>Eukaryota</taxon>
        <taxon>Metazoa</taxon>
        <taxon>Chordata</taxon>
        <taxon>Craniata</taxon>
        <taxon>Vertebrata</taxon>
        <taxon>Euteleostomi</taxon>
        <taxon>Actinopterygii</taxon>
        <taxon>Neopterygii</taxon>
        <taxon>Teleostei</taxon>
        <taxon>Neoteleostei</taxon>
        <taxon>Acanthomorphata</taxon>
        <taxon>Ovalentaria</taxon>
        <taxon>Atherinomorphae</taxon>
        <taxon>Cyprinodontiformes</taxon>
        <taxon>Poeciliidae</taxon>
        <taxon>Poeciliinae</taxon>
        <taxon>Gambusia</taxon>
    </lineage>
</organism>
<dbReference type="EMBL" id="NHOQ01001935">
    <property type="protein sequence ID" value="PWA20602.1"/>
    <property type="molecule type" value="Genomic_DNA"/>
</dbReference>
<name>A0A315VBK8_GAMAF</name>